<dbReference type="EMBL" id="QSHZ01000020">
    <property type="protein sequence ID" value="RHC54585.1"/>
    <property type="molecule type" value="Genomic_DNA"/>
</dbReference>
<name>A0A414ASW8_9FIRM</name>
<feature type="coiled-coil region" evidence="1">
    <location>
        <begin position="107"/>
        <end position="134"/>
    </location>
</feature>
<dbReference type="Proteomes" id="UP000283975">
    <property type="component" value="Unassembled WGS sequence"/>
</dbReference>
<evidence type="ECO:0000256" key="1">
    <source>
        <dbReference type="SAM" id="Coils"/>
    </source>
</evidence>
<accession>A0A414ASW8</accession>
<evidence type="ECO:0000313" key="2">
    <source>
        <dbReference type="EMBL" id="RHC54585.1"/>
    </source>
</evidence>
<proteinExistence type="predicted"/>
<gene>
    <name evidence="2" type="ORF">DW839_17915</name>
</gene>
<keyword evidence="1" id="KW-0175">Coiled coil</keyword>
<dbReference type="InterPro" id="IPR010090">
    <property type="entry name" value="Phage_tape_meas"/>
</dbReference>
<protein>
    <submittedName>
        <fullName evidence="2">Phage tail tape measure protein</fullName>
    </submittedName>
</protein>
<sequence length="193" mass="21168">MKGELEALGEEYENVESISKIQTQILNQTNGAVNIFDKNGNFKSTYEILKGISKVWSDISQVDQAALLETIAGKQRGNQISALIQAFQSGQIEKAYEASVNSAGSAMQEQERWMESLEAKTQQLEAAFQSLSSTVFDSDFLKVLVDSGITLTNVLDTVIDKIGVIPTLITGGSITAFIKNFDWLCNKSYLKIA</sequence>
<reference evidence="2 3" key="1">
    <citation type="submission" date="2018-08" db="EMBL/GenBank/DDBJ databases">
        <title>A genome reference for cultivated species of the human gut microbiota.</title>
        <authorList>
            <person name="Zou Y."/>
            <person name="Xue W."/>
            <person name="Luo G."/>
        </authorList>
    </citation>
    <scope>NUCLEOTIDE SEQUENCE [LARGE SCALE GENOMIC DNA]</scope>
    <source>
        <strain evidence="2 3">AM35-14</strain>
    </source>
</reference>
<comment type="caution">
    <text evidence="2">The sequence shown here is derived from an EMBL/GenBank/DDBJ whole genome shotgun (WGS) entry which is preliminary data.</text>
</comment>
<organism evidence="2 3">
    <name type="scientific">Enterocloster bolteae</name>
    <dbReference type="NCBI Taxonomy" id="208479"/>
    <lineage>
        <taxon>Bacteria</taxon>
        <taxon>Bacillati</taxon>
        <taxon>Bacillota</taxon>
        <taxon>Clostridia</taxon>
        <taxon>Lachnospirales</taxon>
        <taxon>Lachnospiraceae</taxon>
        <taxon>Enterocloster</taxon>
    </lineage>
</organism>
<dbReference type="AlphaFoldDB" id="A0A414ASW8"/>
<dbReference type="NCBIfam" id="TIGR01760">
    <property type="entry name" value="tape_meas_TP901"/>
    <property type="match status" value="1"/>
</dbReference>
<evidence type="ECO:0000313" key="3">
    <source>
        <dbReference type="Proteomes" id="UP000283975"/>
    </source>
</evidence>